<reference evidence="5 8" key="3">
    <citation type="submission" date="2018-08" db="EMBL/GenBank/DDBJ databases">
        <title>A genome reference for cultivated species of the human gut microbiota.</title>
        <authorList>
            <person name="Zou Y."/>
            <person name="Xue W."/>
            <person name="Luo G."/>
        </authorList>
    </citation>
    <scope>NUCLEOTIDE SEQUENCE [LARGE SCALE GENOMIC DNA]</scope>
    <source>
        <strain evidence="5 8">AF19-1AC</strain>
    </source>
</reference>
<dbReference type="Pfam" id="PF12870">
    <property type="entry name" value="DUF4878"/>
    <property type="match status" value="1"/>
</dbReference>
<dbReference type="Gene3D" id="3.10.450.50">
    <property type="match status" value="1"/>
</dbReference>
<dbReference type="AlphaFoldDB" id="A0A1Y4JNE5"/>
<evidence type="ECO:0000313" key="7">
    <source>
        <dbReference type="Proteomes" id="UP000196587"/>
    </source>
</evidence>
<evidence type="ECO:0000313" key="5">
    <source>
        <dbReference type="EMBL" id="RGT33714.1"/>
    </source>
</evidence>
<sequence length="136" mass="15040">MKKVFYFTMMVMAVFVMAACSSSPSTPGDALKKYSGYLQSGDYENFVEGLAFDGSQDAAKVKEQKEALVSMLKEKVSKEYEKKGGIKDIEILSEQVAEDGNTAVVKTKYTYGNGETEEGEQQMVKKDGKWLMSIGK</sequence>
<proteinExistence type="predicted"/>
<dbReference type="Proteomes" id="UP000195386">
    <property type="component" value="Unassembled WGS sequence"/>
</dbReference>
<dbReference type="EMBL" id="NFKE01000008">
    <property type="protein sequence ID" value="OUP33266.1"/>
    <property type="molecule type" value="Genomic_DNA"/>
</dbReference>
<evidence type="ECO:0000256" key="1">
    <source>
        <dbReference type="SAM" id="SignalP"/>
    </source>
</evidence>
<dbReference type="Proteomes" id="UP000285159">
    <property type="component" value="Unassembled WGS sequence"/>
</dbReference>
<dbReference type="EMBL" id="NFII01000004">
    <property type="protein sequence ID" value="OUO01886.1"/>
    <property type="molecule type" value="Genomic_DNA"/>
</dbReference>
<feature type="signal peptide" evidence="1">
    <location>
        <begin position="1"/>
        <end position="18"/>
    </location>
</feature>
<keyword evidence="1" id="KW-0732">Signal</keyword>
<name>A0A1Y4JNE5_9BACE</name>
<reference evidence="6 7" key="1">
    <citation type="submission" date="2017-04" db="EMBL/GenBank/DDBJ databases">
        <title>Function of individual gut microbiota members based on whole genome sequencing of pure cultures obtained from chicken caecum.</title>
        <authorList>
            <person name="Medvecky M."/>
            <person name="Cejkova D."/>
            <person name="Polansky O."/>
            <person name="Karasova D."/>
            <person name="Kubasova T."/>
            <person name="Cizek A."/>
            <person name="Rychlik I."/>
        </authorList>
    </citation>
    <scope>NUCLEOTIDE SEQUENCE [LARGE SCALE GENOMIC DNA]</scope>
    <source>
        <strain evidence="7">An189</strain>
        <strain evidence="6">An43</strain>
    </source>
</reference>
<evidence type="ECO:0000313" key="8">
    <source>
        <dbReference type="Proteomes" id="UP000285159"/>
    </source>
</evidence>
<dbReference type="RefSeq" id="WP_087413008.1">
    <property type="nucleotide sequence ID" value="NZ_CABIZW010000001.1"/>
</dbReference>
<evidence type="ECO:0000313" key="6">
    <source>
        <dbReference type="Proteomes" id="UP000195386"/>
    </source>
</evidence>
<dbReference type="PROSITE" id="PS51257">
    <property type="entry name" value="PROKAR_LIPOPROTEIN"/>
    <property type="match status" value="1"/>
</dbReference>
<dbReference type="Proteomes" id="UP000196587">
    <property type="component" value="Unassembled WGS sequence"/>
</dbReference>
<dbReference type="EMBL" id="QRWP01000005">
    <property type="protein sequence ID" value="RGT33714.1"/>
    <property type="molecule type" value="Genomic_DNA"/>
</dbReference>
<comment type="caution">
    <text evidence="4">The sequence shown here is derived from an EMBL/GenBank/DDBJ whole genome shotgun (WGS) entry which is preliminary data.</text>
</comment>
<dbReference type="InterPro" id="IPR024267">
    <property type="entry name" value="DUF4878"/>
</dbReference>
<gene>
    <name evidence="4" type="ORF">B5F24_11635</name>
    <name evidence="3" type="ORF">B5F97_06630</name>
    <name evidence="5" type="ORF">DWX38_07980</name>
</gene>
<evidence type="ECO:0000259" key="2">
    <source>
        <dbReference type="Pfam" id="PF12870"/>
    </source>
</evidence>
<reference evidence="4" key="2">
    <citation type="journal article" date="2018" name="BMC Genomics">
        <title>Whole genome sequencing and function prediction of 133 gut anaerobes isolated from chicken caecum in pure cultures.</title>
        <authorList>
            <person name="Medvecky M."/>
            <person name="Cejkova D."/>
            <person name="Polansky O."/>
            <person name="Karasova D."/>
            <person name="Kubasova T."/>
            <person name="Cizek A."/>
            <person name="Rychlik I."/>
        </authorList>
    </citation>
    <scope>NUCLEOTIDE SEQUENCE</scope>
    <source>
        <strain evidence="4">An189</strain>
        <strain evidence="3">An43</strain>
    </source>
</reference>
<protein>
    <submittedName>
        <fullName evidence="5">DUF4878 domain-containing protein</fullName>
    </submittedName>
</protein>
<feature type="chain" id="PRO_5011907974" evidence="1">
    <location>
        <begin position="19"/>
        <end position="136"/>
    </location>
</feature>
<accession>A0A1Y4JNE5</accession>
<feature type="domain" description="DUF4878" evidence="2">
    <location>
        <begin position="23"/>
        <end position="131"/>
    </location>
</feature>
<evidence type="ECO:0000313" key="3">
    <source>
        <dbReference type="EMBL" id="OUO01886.1"/>
    </source>
</evidence>
<organism evidence="4 7">
    <name type="scientific">Bacteroides clarus</name>
    <dbReference type="NCBI Taxonomy" id="626929"/>
    <lineage>
        <taxon>Bacteria</taxon>
        <taxon>Pseudomonadati</taxon>
        <taxon>Bacteroidota</taxon>
        <taxon>Bacteroidia</taxon>
        <taxon>Bacteroidales</taxon>
        <taxon>Bacteroidaceae</taxon>
        <taxon>Bacteroides</taxon>
    </lineage>
</organism>
<evidence type="ECO:0000313" key="4">
    <source>
        <dbReference type="EMBL" id="OUP33266.1"/>
    </source>
</evidence>